<evidence type="ECO:0000256" key="3">
    <source>
        <dbReference type="ARBA" id="ARBA00023274"/>
    </source>
</evidence>
<dbReference type="HAMAP" id="MF_00736">
    <property type="entry name" value="Ribosomal_uL11"/>
    <property type="match status" value="1"/>
</dbReference>
<dbReference type="Gramene" id="ERN19134">
    <property type="protein sequence ID" value="ERN19134"/>
    <property type="gene ID" value="AMTR_s00061p00156200"/>
</dbReference>
<dbReference type="SUPFAM" id="SSF52540">
    <property type="entry name" value="P-loop containing nucleoside triphosphate hydrolases"/>
    <property type="match status" value="1"/>
</dbReference>
<dbReference type="AlphaFoldDB" id="U5D9G6"/>
<dbReference type="SUPFAM" id="SSF46906">
    <property type="entry name" value="Ribosomal protein L11, C-terminal domain"/>
    <property type="match status" value="1"/>
</dbReference>
<dbReference type="eggNOG" id="KOG3257">
    <property type="taxonomic scope" value="Eukaryota"/>
</dbReference>
<proteinExistence type="inferred from homology"/>
<reference evidence="9" key="1">
    <citation type="journal article" date="2013" name="Science">
        <title>The Amborella genome and the evolution of flowering plants.</title>
        <authorList>
            <consortium name="Amborella Genome Project"/>
        </authorList>
    </citation>
    <scope>NUCLEOTIDE SEQUENCE [LARGE SCALE GENOMIC DNA]</scope>
</reference>
<dbReference type="Gene3D" id="1.10.10.250">
    <property type="entry name" value="Ribosomal protein L11, C-terminal domain"/>
    <property type="match status" value="1"/>
</dbReference>
<keyword evidence="2 5" id="KW-0689">Ribosomal protein</keyword>
<comment type="similarity">
    <text evidence="1 5">Belongs to the universal ribosomal protein uL11 family.</text>
</comment>
<evidence type="ECO:0000259" key="7">
    <source>
        <dbReference type="Pfam" id="PF03946"/>
    </source>
</evidence>
<dbReference type="SMART" id="SM00649">
    <property type="entry name" value="RL11"/>
    <property type="match status" value="1"/>
</dbReference>
<dbReference type="PANTHER" id="PTHR28653">
    <property type="match status" value="1"/>
</dbReference>
<feature type="domain" description="Large ribosomal subunit protein uL11 N-terminal" evidence="7">
    <location>
        <begin position="243"/>
        <end position="301"/>
    </location>
</feature>
<dbReference type="GO" id="GO:0070180">
    <property type="term" value="F:large ribosomal subunit rRNA binding"/>
    <property type="evidence" value="ECO:0000318"/>
    <property type="project" value="GO_Central"/>
</dbReference>
<dbReference type="PANTHER" id="PTHR28653:SF1">
    <property type="entry name" value="ATPASE SWSAP1"/>
    <property type="match status" value="1"/>
</dbReference>
<evidence type="ECO:0000259" key="6">
    <source>
        <dbReference type="Pfam" id="PF00298"/>
    </source>
</evidence>
<dbReference type="SUPFAM" id="SSF54747">
    <property type="entry name" value="Ribosomal L11/L12e N-terminal domain"/>
    <property type="match status" value="1"/>
</dbReference>
<evidence type="ECO:0000313" key="8">
    <source>
        <dbReference type="EMBL" id="ERN19134.1"/>
    </source>
</evidence>
<accession>U5D9G6</accession>
<dbReference type="InterPro" id="IPR027417">
    <property type="entry name" value="P-loop_NTPase"/>
</dbReference>
<dbReference type="GO" id="GO:0015934">
    <property type="term" value="C:large ribosomal subunit"/>
    <property type="evidence" value="ECO:0000318"/>
    <property type="project" value="GO_Central"/>
</dbReference>
<dbReference type="InterPro" id="IPR020784">
    <property type="entry name" value="Ribosomal_uL11_N"/>
</dbReference>
<dbReference type="NCBIfam" id="TIGR01632">
    <property type="entry name" value="L11_bact"/>
    <property type="match status" value="1"/>
</dbReference>
<dbReference type="STRING" id="13333.U5D9G6"/>
<dbReference type="Proteomes" id="UP000017836">
    <property type="component" value="Unassembled WGS sequence"/>
</dbReference>
<evidence type="ECO:0000313" key="9">
    <source>
        <dbReference type="Proteomes" id="UP000017836"/>
    </source>
</evidence>
<evidence type="ECO:0000256" key="2">
    <source>
        <dbReference type="ARBA" id="ARBA00022980"/>
    </source>
</evidence>
<dbReference type="Pfam" id="PF03946">
    <property type="entry name" value="Ribosomal_L11_N"/>
    <property type="match status" value="1"/>
</dbReference>
<dbReference type="Pfam" id="PF00298">
    <property type="entry name" value="Ribosomal_L11"/>
    <property type="match status" value="1"/>
</dbReference>
<dbReference type="GO" id="GO:0003735">
    <property type="term" value="F:structural constituent of ribosome"/>
    <property type="evidence" value="ECO:0000318"/>
    <property type="project" value="GO_Central"/>
</dbReference>
<keyword evidence="9" id="KW-1185">Reference proteome</keyword>
<organism evidence="8 9">
    <name type="scientific">Amborella trichopoda</name>
    <dbReference type="NCBI Taxonomy" id="13333"/>
    <lineage>
        <taxon>Eukaryota</taxon>
        <taxon>Viridiplantae</taxon>
        <taxon>Streptophyta</taxon>
        <taxon>Embryophyta</taxon>
        <taxon>Tracheophyta</taxon>
        <taxon>Spermatophyta</taxon>
        <taxon>Magnoliopsida</taxon>
        <taxon>Amborellales</taxon>
        <taxon>Amborellaceae</taxon>
        <taxon>Amborella</taxon>
    </lineage>
</organism>
<evidence type="ECO:0000256" key="4">
    <source>
        <dbReference type="ARBA" id="ARBA00040104"/>
    </source>
</evidence>
<dbReference type="Gene3D" id="3.30.1550.10">
    <property type="entry name" value="Ribosomal protein L11/L12, N-terminal domain"/>
    <property type="match status" value="1"/>
</dbReference>
<dbReference type="Gene3D" id="3.40.50.300">
    <property type="entry name" value="P-loop containing nucleotide triphosphate hydrolases"/>
    <property type="match status" value="1"/>
</dbReference>
<dbReference type="HOGENOM" id="CLU_726366_0_0_1"/>
<gene>
    <name evidence="8" type="ORF">AMTR_s00061p00156200</name>
</gene>
<evidence type="ECO:0000256" key="1">
    <source>
        <dbReference type="ARBA" id="ARBA00010537"/>
    </source>
</evidence>
<protein>
    <recommendedName>
        <fullName evidence="4">Large ribosomal subunit protein uL11m</fullName>
    </recommendedName>
</protein>
<dbReference type="CDD" id="cd00349">
    <property type="entry name" value="Ribosomal_L11"/>
    <property type="match status" value="1"/>
</dbReference>
<dbReference type="FunFam" id="3.30.1550.10:FF:000005">
    <property type="entry name" value="50S ribosomal protein L11"/>
    <property type="match status" value="1"/>
</dbReference>
<name>U5D9G6_AMBTC</name>
<evidence type="ECO:0000256" key="5">
    <source>
        <dbReference type="RuleBase" id="RU003978"/>
    </source>
</evidence>
<dbReference type="InterPro" id="IPR036769">
    <property type="entry name" value="Ribosomal_uL11_C_sf"/>
</dbReference>
<dbReference type="InterPro" id="IPR000911">
    <property type="entry name" value="Ribosomal_uL11"/>
</dbReference>
<dbReference type="GO" id="GO:0006412">
    <property type="term" value="P:translation"/>
    <property type="evidence" value="ECO:0000318"/>
    <property type="project" value="GO_Central"/>
</dbReference>
<dbReference type="InterPro" id="IPR020783">
    <property type="entry name" value="Ribosomal_uL11_C"/>
</dbReference>
<dbReference type="FunFam" id="1.10.10.250:FF:000003">
    <property type="entry name" value="Mitochondrial ribosomal protein L11"/>
    <property type="match status" value="1"/>
</dbReference>
<dbReference type="EMBL" id="KI392075">
    <property type="protein sequence ID" value="ERN19134.1"/>
    <property type="molecule type" value="Genomic_DNA"/>
</dbReference>
<dbReference type="InterPro" id="IPR006519">
    <property type="entry name" value="Ribosomal_uL11_bac-typ"/>
</dbReference>
<dbReference type="InterPro" id="IPR036796">
    <property type="entry name" value="Ribosomal_uL11_N_sf"/>
</dbReference>
<keyword evidence="3 5" id="KW-0687">Ribonucleoprotein</keyword>
<sequence length="381" mass="42750">MVDQFFPSKFAGSMSTGEIPGEISSKYMPEKCEQMMLLSGPPCCGKTSLLFQFAYNRARESSDSVVFICNKQRMENKLPFLIQGIAPSSDIFNKIQMKYLEDDEGLKKYFAAFHFHETFPTAVIIDDFGEFFHDRNCQERYGNQRGRDLAMVRTLALCRDAIDYVNGKQNLRGTCKLLLSDTHHGDSPRLLFIYKRWLPCIFTIKVHVNGSFLLSKGDSSHAVRRPMSALKEGLTRRPVAATIKLTVPAGQARPAPPVGPALGQYRLNLMAFCKDFNARTQKYKPETPMAVSITAYKDNTFDFTVKSPSVTWYLKKAAGIESGSSKPGHVVSGTITLKHIYEIAKVKQQDPYCQYKSLESICKSIIGTANAMGLKVLKELE</sequence>
<feature type="domain" description="Large ribosomal subunit protein uL11 C-terminal" evidence="6">
    <location>
        <begin position="306"/>
        <end position="376"/>
    </location>
</feature>